<organism evidence="1 2">
    <name type="scientific">Haemophilus ducreyi</name>
    <dbReference type="NCBI Taxonomy" id="730"/>
    <lineage>
        <taxon>Bacteria</taxon>
        <taxon>Pseudomonadati</taxon>
        <taxon>Pseudomonadota</taxon>
        <taxon>Gammaproteobacteria</taxon>
        <taxon>Pasteurellales</taxon>
        <taxon>Pasteurellaceae</taxon>
        <taxon>Haemophilus</taxon>
    </lineage>
</organism>
<evidence type="ECO:0000313" key="2">
    <source>
        <dbReference type="Proteomes" id="UP000060132"/>
    </source>
</evidence>
<dbReference type="EMBL" id="CP011219">
    <property type="protein sequence ID" value="AKO32296.1"/>
    <property type="molecule type" value="Genomic_DNA"/>
</dbReference>
<protein>
    <submittedName>
        <fullName evidence="1">Uncharacterized protein</fullName>
    </submittedName>
</protein>
<name>A0AAC8UCA8_HAEDC</name>
<dbReference type="Proteomes" id="UP000060132">
    <property type="component" value="Chromosome"/>
</dbReference>
<reference evidence="1 2" key="1">
    <citation type="journal article" date="2015" name="PLoS Negl. Trop. Dis.">
        <title>Haemophilus ducreyi Cutaneous Ulcer Strains Are Nearly Identical to Class I Genital Ulcer Strains.</title>
        <authorList>
            <person name="Gangaiah D."/>
            <person name="Webb K.M."/>
            <person name="Humphreys T.L."/>
            <person name="Fortney K.R."/>
            <person name="Toh E."/>
            <person name="Tai A."/>
            <person name="Katz S.S."/>
            <person name="Pillay A."/>
            <person name="Chen C.Y."/>
            <person name="Roberts S.A."/>
            <person name="Munson R.S.Jr."/>
            <person name="Spinola S.M."/>
        </authorList>
    </citation>
    <scope>NUCLEOTIDE SEQUENCE [LARGE SCALE GENOMIC DNA]</scope>
    <source>
        <strain evidence="2">CLU2</strain>
    </source>
</reference>
<dbReference type="RefSeq" id="WP_010944876.1">
    <property type="nucleotide sequence ID" value="NZ_CP011218.1"/>
</dbReference>
<evidence type="ECO:0000313" key="1">
    <source>
        <dbReference type="EMBL" id="AKO32296.1"/>
    </source>
</evidence>
<dbReference type="AlphaFoldDB" id="A0AAC8UCA8"/>
<gene>
    <name evidence="1" type="ORF">RZ57_03735</name>
</gene>
<sequence length="202" mass="23110">MCQEQHFFEIGQVCISRQIKNKLSDFAIANLLAYQQQGKCDEHIVAPHPDAAAIWSHYDSPEGEVIVYTDRTSENNLTTLYFKDEAEIEQRGYFNWSLDDAKPPFMLGQVTVTQAVSEVLSADKIDYLIRRQLNYDWGEVCQADWLLNDKAVTHHGRVVSLHTIDNESILVICVKIIMQRLTGGKVHFPNTPRHAILPKHFS</sequence>
<accession>A0AAC8UCA8</accession>
<proteinExistence type="predicted"/>
<dbReference type="OMA" id="CDEHIVA"/>